<evidence type="ECO:0000256" key="4">
    <source>
        <dbReference type="ARBA" id="ARBA00022500"/>
    </source>
</evidence>
<dbReference type="SMART" id="SM00304">
    <property type="entry name" value="HAMP"/>
    <property type="match status" value="1"/>
</dbReference>
<keyword evidence="4" id="KW-0145">Chemotaxis</keyword>
<keyword evidence="7 14" id="KW-1133">Transmembrane helix</keyword>
<dbReference type="Gene3D" id="1.10.287.950">
    <property type="entry name" value="Methyl-accepting chemotaxis protein"/>
    <property type="match status" value="1"/>
</dbReference>
<dbReference type="CDD" id="cd06225">
    <property type="entry name" value="HAMP"/>
    <property type="match status" value="1"/>
</dbReference>
<dbReference type="PANTHER" id="PTHR43531:SF11">
    <property type="entry name" value="METHYL-ACCEPTING CHEMOTAXIS PROTEIN 3"/>
    <property type="match status" value="1"/>
</dbReference>
<name>A0ABM7WT28_9BACT</name>
<evidence type="ECO:0000256" key="13">
    <source>
        <dbReference type="SAM" id="MobiDB-lite"/>
    </source>
</evidence>
<feature type="compositionally biased region" description="Polar residues" evidence="13">
    <location>
        <begin position="289"/>
        <end position="322"/>
    </location>
</feature>
<evidence type="ECO:0000256" key="3">
    <source>
        <dbReference type="ARBA" id="ARBA00022481"/>
    </source>
</evidence>
<evidence type="ECO:0000259" key="15">
    <source>
        <dbReference type="PROSITE" id="PS50111"/>
    </source>
</evidence>
<evidence type="ECO:0000259" key="16">
    <source>
        <dbReference type="PROSITE" id="PS50885"/>
    </source>
</evidence>
<dbReference type="Pfam" id="PF00015">
    <property type="entry name" value="MCPsignal"/>
    <property type="match status" value="1"/>
</dbReference>
<evidence type="ECO:0000256" key="1">
    <source>
        <dbReference type="ARBA" id="ARBA00004429"/>
    </source>
</evidence>
<feature type="compositionally biased region" description="Pro residues" evidence="13">
    <location>
        <begin position="528"/>
        <end position="541"/>
    </location>
</feature>
<dbReference type="SMART" id="SM00283">
    <property type="entry name" value="MA"/>
    <property type="match status" value="1"/>
</dbReference>
<dbReference type="PROSITE" id="PS50111">
    <property type="entry name" value="CHEMOTAXIS_TRANSDUC_2"/>
    <property type="match status" value="1"/>
</dbReference>
<comment type="similarity">
    <text evidence="10">Belongs to the methyl-accepting chemotaxis (MCP) protein family.</text>
</comment>
<feature type="region of interest" description="Disordered" evidence="13">
    <location>
        <begin position="527"/>
        <end position="555"/>
    </location>
</feature>
<evidence type="ECO:0000256" key="9">
    <source>
        <dbReference type="ARBA" id="ARBA00023224"/>
    </source>
</evidence>
<dbReference type="Pfam" id="PF02203">
    <property type="entry name" value="TarH"/>
    <property type="match status" value="1"/>
</dbReference>
<dbReference type="SUPFAM" id="SSF58104">
    <property type="entry name" value="Methyl-accepting chemotaxis protein (MCP) signaling domain"/>
    <property type="match status" value="1"/>
</dbReference>
<dbReference type="InterPro" id="IPR004089">
    <property type="entry name" value="MCPsignal_dom"/>
</dbReference>
<feature type="region of interest" description="Disordered" evidence="13">
    <location>
        <begin position="289"/>
        <end position="332"/>
    </location>
</feature>
<dbReference type="InterPro" id="IPR051310">
    <property type="entry name" value="MCP_chemotaxis"/>
</dbReference>
<keyword evidence="5" id="KW-0997">Cell inner membrane</keyword>
<organism evidence="17 18">
    <name type="scientific">Anaeromyxobacter oryzae</name>
    <dbReference type="NCBI Taxonomy" id="2918170"/>
    <lineage>
        <taxon>Bacteria</taxon>
        <taxon>Pseudomonadati</taxon>
        <taxon>Myxococcota</taxon>
        <taxon>Myxococcia</taxon>
        <taxon>Myxococcales</taxon>
        <taxon>Cystobacterineae</taxon>
        <taxon>Anaeromyxobacteraceae</taxon>
        <taxon>Anaeromyxobacter</taxon>
    </lineage>
</organism>
<dbReference type="Proteomes" id="UP001162891">
    <property type="component" value="Chromosome"/>
</dbReference>
<dbReference type="InterPro" id="IPR003122">
    <property type="entry name" value="Tar_rcpt_lig-bd"/>
</dbReference>
<keyword evidence="8 14" id="KW-0472">Membrane</keyword>
<feature type="coiled-coil region" evidence="12">
    <location>
        <begin position="460"/>
        <end position="491"/>
    </location>
</feature>
<evidence type="ECO:0000256" key="6">
    <source>
        <dbReference type="ARBA" id="ARBA00022692"/>
    </source>
</evidence>
<dbReference type="Pfam" id="PF00672">
    <property type="entry name" value="HAMP"/>
    <property type="match status" value="1"/>
</dbReference>
<evidence type="ECO:0000313" key="18">
    <source>
        <dbReference type="Proteomes" id="UP001162891"/>
    </source>
</evidence>
<keyword evidence="2" id="KW-1003">Cell membrane</keyword>
<keyword evidence="3" id="KW-0488">Methylation</keyword>
<dbReference type="RefSeq" id="WP_248360310.1">
    <property type="nucleotide sequence ID" value="NZ_AP025591.1"/>
</dbReference>
<evidence type="ECO:0000256" key="2">
    <source>
        <dbReference type="ARBA" id="ARBA00022475"/>
    </source>
</evidence>
<keyword evidence="12" id="KW-0175">Coiled coil</keyword>
<keyword evidence="9 11" id="KW-0807">Transducer</keyword>
<evidence type="ECO:0000256" key="8">
    <source>
        <dbReference type="ARBA" id="ARBA00023136"/>
    </source>
</evidence>
<dbReference type="PANTHER" id="PTHR43531">
    <property type="entry name" value="PROTEIN ICFG"/>
    <property type="match status" value="1"/>
</dbReference>
<sequence>MKNLGIRVRLAAAFGLLLVFLAGTGLLGLGRLSELNGIVDELAQVRWVKARKAVQGANYAAQNSLAVTRMFLEADPAAVRKHAQIVEDNRRNAALLGEELEKMGLDDEGKRLLGELRQLRQRYGDAFERMRAALAVSDREAALDELHGKLDPALIDVQNTWNTFVEHQNALIDAEVREKDEAYASARAVTIALMIAALVVAIAVASYVTRSITVPVASAVAAADRIARGDLRDAIAVTSRDEVGKLQAAMREMAEKLAEVIGEVRGGAEALTGASQQVSATAQALSQGTGEQAASVEETTSSLEEMSASITQNAESSRQTEAMAQASARNAEESGKSVAETVAAMKAIAEKIGIIEEIAYQTNLLALNAAIEAARAGEHGKGFAVVATEVRKLAERAQKAAKEIGSLAGSSVDVAERSGKLIVELVPAIRKTADLVQEVAAASQEQSAGVGQVSKAMGVVDQVTQRNASAAEELSSTAEEMSSQAEALQQLVAFFQVRDDGGRTVAGLPAARRPAAAVAAPPARLPRAAPPVEHPVLPPPAHRNGASGDHGFRRF</sequence>
<evidence type="ECO:0000256" key="11">
    <source>
        <dbReference type="PROSITE-ProRule" id="PRU00284"/>
    </source>
</evidence>
<protein>
    <submittedName>
        <fullName evidence="17">Methyl-accepting chemotaxis protein</fullName>
    </submittedName>
</protein>
<dbReference type="CDD" id="cd19411">
    <property type="entry name" value="MCP2201-like_sensor"/>
    <property type="match status" value="1"/>
</dbReference>
<evidence type="ECO:0000256" key="14">
    <source>
        <dbReference type="SAM" id="Phobius"/>
    </source>
</evidence>
<comment type="subcellular location">
    <subcellularLocation>
        <location evidence="1">Cell inner membrane</location>
        <topology evidence="1">Multi-pass membrane protein</topology>
    </subcellularLocation>
</comment>
<feature type="domain" description="HAMP" evidence="16">
    <location>
        <begin position="210"/>
        <end position="262"/>
    </location>
</feature>
<evidence type="ECO:0000256" key="10">
    <source>
        <dbReference type="ARBA" id="ARBA00029447"/>
    </source>
</evidence>
<dbReference type="EMBL" id="AP025591">
    <property type="protein sequence ID" value="BDG02620.1"/>
    <property type="molecule type" value="Genomic_DNA"/>
</dbReference>
<evidence type="ECO:0000256" key="7">
    <source>
        <dbReference type="ARBA" id="ARBA00022989"/>
    </source>
</evidence>
<keyword evidence="18" id="KW-1185">Reference proteome</keyword>
<dbReference type="InterPro" id="IPR004090">
    <property type="entry name" value="Chemotax_Me-accpt_rcpt"/>
</dbReference>
<reference evidence="18" key="1">
    <citation type="journal article" date="2022" name="Int. J. Syst. Evol. Microbiol.">
        <title>Anaeromyxobacter oryzae sp. nov., Anaeromyxobacter diazotrophicus sp. nov. and Anaeromyxobacter paludicola sp. nov., isolated from paddy soils.</title>
        <authorList>
            <person name="Itoh H."/>
            <person name="Xu Z."/>
            <person name="Mise K."/>
            <person name="Masuda Y."/>
            <person name="Ushijima N."/>
            <person name="Hayakawa C."/>
            <person name="Shiratori Y."/>
            <person name="Senoo K."/>
        </authorList>
    </citation>
    <scope>NUCLEOTIDE SEQUENCE [LARGE SCALE GENOMIC DNA]</scope>
    <source>
        <strain evidence="18">Red232</strain>
    </source>
</reference>
<accession>A0ABM7WT28</accession>
<feature type="domain" description="Methyl-accepting transducer" evidence="15">
    <location>
        <begin position="267"/>
        <end position="482"/>
    </location>
</feature>
<dbReference type="PROSITE" id="PS50885">
    <property type="entry name" value="HAMP"/>
    <property type="match status" value="1"/>
</dbReference>
<evidence type="ECO:0000256" key="5">
    <source>
        <dbReference type="ARBA" id="ARBA00022519"/>
    </source>
</evidence>
<evidence type="ECO:0000256" key="12">
    <source>
        <dbReference type="SAM" id="Coils"/>
    </source>
</evidence>
<evidence type="ECO:0000313" key="17">
    <source>
        <dbReference type="EMBL" id="BDG02620.1"/>
    </source>
</evidence>
<dbReference type="PRINTS" id="PR00260">
    <property type="entry name" value="CHEMTRNSDUCR"/>
</dbReference>
<gene>
    <name evidence="17" type="ORF">AMOR_16160</name>
</gene>
<proteinExistence type="inferred from homology"/>
<keyword evidence="6 14" id="KW-0812">Transmembrane</keyword>
<dbReference type="InterPro" id="IPR047347">
    <property type="entry name" value="YvaQ-like_sensor"/>
</dbReference>
<feature type="transmembrane region" description="Helical" evidence="14">
    <location>
        <begin position="188"/>
        <end position="208"/>
    </location>
</feature>
<dbReference type="InterPro" id="IPR003660">
    <property type="entry name" value="HAMP_dom"/>
</dbReference>